<reference evidence="1" key="1">
    <citation type="journal article" date="2023" name="GigaByte">
        <title>Genome assembly of the bearded iris, Iris pallida Lam.</title>
        <authorList>
            <person name="Bruccoleri R.E."/>
            <person name="Oakeley E.J."/>
            <person name="Faust A.M.E."/>
            <person name="Altorfer M."/>
            <person name="Dessus-Babus S."/>
            <person name="Burckhardt D."/>
            <person name="Oertli M."/>
            <person name="Naumann U."/>
            <person name="Petersen F."/>
            <person name="Wong J."/>
        </authorList>
    </citation>
    <scope>NUCLEOTIDE SEQUENCE</scope>
    <source>
        <strain evidence="1">GSM-AAB239-AS_SAM_17_03QT</strain>
    </source>
</reference>
<organism evidence="1 2">
    <name type="scientific">Iris pallida</name>
    <name type="common">Sweet iris</name>
    <dbReference type="NCBI Taxonomy" id="29817"/>
    <lineage>
        <taxon>Eukaryota</taxon>
        <taxon>Viridiplantae</taxon>
        <taxon>Streptophyta</taxon>
        <taxon>Embryophyta</taxon>
        <taxon>Tracheophyta</taxon>
        <taxon>Spermatophyta</taxon>
        <taxon>Magnoliopsida</taxon>
        <taxon>Liliopsida</taxon>
        <taxon>Asparagales</taxon>
        <taxon>Iridaceae</taxon>
        <taxon>Iridoideae</taxon>
        <taxon>Irideae</taxon>
        <taxon>Iris</taxon>
    </lineage>
</organism>
<dbReference type="EMBL" id="JANAVB010013595">
    <property type="protein sequence ID" value="KAJ6835238.1"/>
    <property type="molecule type" value="Genomic_DNA"/>
</dbReference>
<protein>
    <submittedName>
        <fullName evidence="1">Transcriptional regulatory protein</fullName>
    </submittedName>
</protein>
<keyword evidence="2" id="KW-1185">Reference proteome</keyword>
<dbReference type="AlphaFoldDB" id="A0AAX6H3N2"/>
<dbReference type="Proteomes" id="UP001140949">
    <property type="component" value="Unassembled WGS sequence"/>
</dbReference>
<proteinExistence type="predicted"/>
<evidence type="ECO:0000313" key="2">
    <source>
        <dbReference type="Proteomes" id="UP001140949"/>
    </source>
</evidence>
<name>A0AAX6H3N2_IRIPA</name>
<reference evidence="1" key="2">
    <citation type="submission" date="2023-04" db="EMBL/GenBank/DDBJ databases">
        <authorList>
            <person name="Bruccoleri R.E."/>
            <person name="Oakeley E.J."/>
            <person name="Faust A.-M."/>
            <person name="Dessus-Babus S."/>
            <person name="Altorfer M."/>
            <person name="Burckhardt D."/>
            <person name="Oertli M."/>
            <person name="Naumann U."/>
            <person name="Petersen F."/>
            <person name="Wong J."/>
        </authorList>
    </citation>
    <scope>NUCLEOTIDE SEQUENCE</scope>
    <source>
        <strain evidence="1">GSM-AAB239-AS_SAM_17_03QT</strain>
        <tissue evidence="1">Leaf</tissue>
    </source>
</reference>
<sequence length="41" mass="5048">MMEDMINDVNLFGRRLMLQRNFSSFCRHSMCKVLWVYFVND</sequence>
<evidence type="ECO:0000313" key="1">
    <source>
        <dbReference type="EMBL" id="KAJ6835238.1"/>
    </source>
</evidence>
<comment type="caution">
    <text evidence="1">The sequence shown here is derived from an EMBL/GenBank/DDBJ whole genome shotgun (WGS) entry which is preliminary data.</text>
</comment>
<accession>A0AAX6H3N2</accession>
<gene>
    <name evidence="1" type="ORF">M6B38_122545</name>
</gene>